<organism evidence="5 6">
    <name type="scientific">Stephanodiscus triporus</name>
    <dbReference type="NCBI Taxonomy" id="2934178"/>
    <lineage>
        <taxon>Eukaryota</taxon>
        <taxon>Sar</taxon>
        <taxon>Stramenopiles</taxon>
        <taxon>Ochrophyta</taxon>
        <taxon>Bacillariophyta</taxon>
        <taxon>Coscinodiscophyceae</taxon>
        <taxon>Thalassiosirophycidae</taxon>
        <taxon>Stephanodiscales</taxon>
        <taxon>Stephanodiscaceae</taxon>
        <taxon>Stephanodiscus</taxon>
    </lineage>
</organism>
<keyword evidence="2" id="KW-0808">Transferase</keyword>
<dbReference type="EMBL" id="JALLAZ020001527">
    <property type="protein sequence ID" value="KAL3773508.1"/>
    <property type="molecule type" value="Genomic_DNA"/>
</dbReference>
<dbReference type="Proteomes" id="UP001530315">
    <property type="component" value="Unassembled WGS sequence"/>
</dbReference>
<dbReference type="GO" id="GO:0016301">
    <property type="term" value="F:kinase activity"/>
    <property type="evidence" value="ECO:0007669"/>
    <property type="project" value="UniProtKB-KW"/>
</dbReference>
<evidence type="ECO:0000256" key="2">
    <source>
        <dbReference type="ARBA" id="ARBA00022679"/>
    </source>
</evidence>
<dbReference type="PANTHER" id="PTHR23117:SF13">
    <property type="entry name" value="GUANYLATE KINASE"/>
    <property type="match status" value="1"/>
</dbReference>
<dbReference type="PROSITE" id="PS50052">
    <property type="entry name" value="GUANYLATE_KINASE_2"/>
    <property type="match status" value="1"/>
</dbReference>
<dbReference type="InterPro" id="IPR008144">
    <property type="entry name" value="Guanylate_kin-like_dom"/>
</dbReference>
<dbReference type="InterPro" id="IPR027417">
    <property type="entry name" value="P-loop_NTPase"/>
</dbReference>
<reference evidence="5 6" key="1">
    <citation type="submission" date="2024-10" db="EMBL/GenBank/DDBJ databases">
        <title>Updated reference genomes for cyclostephanoid diatoms.</title>
        <authorList>
            <person name="Roberts W.R."/>
            <person name="Alverson A.J."/>
        </authorList>
    </citation>
    <scope>NUCLEOTIDE SEQUENCE [LARGE SCALE GENOMIC DNA]</scope>
    <source>
        <strain evidence="5 6">AJA276-08</strain>
    </source>
</reference>
<proteinExistence type="inferred from homology"/>
<dbReference type="InterPro" id="IPR008145">
    <property type="entry name" value="GK/Ca_channel_bsu"/>
</dbReference>
<protein>
    <recommendedName>
        <fullName evidence="4">Guanylate kinase-like domain-containing protein</fullName>
    </recommendedName>
</protein>
<accession>A0ABD3NBR7</accession>
<dbReference type="AlphaFoldDB" id="A0ABD3NBR7"/>
<dbReference type="Gene3D" id="3.40.50.300">
    <property type="entry name" value="P-loop containing nucleotide triphosphate hydrolases"/>
    <property type="match status" value="1"/>
</dbReference>
<evidence type="ECO:0000313" key="6">
    <source>
        <dbReference type="Proteomes" id="UP001530315"/>
    </source>
</evidence>
<comment type="caution">
    <text evidence="5">The sequence shown here is derived from an EMBL/GenBank/DDBJ whole genome shotgun (WGS) entry which is preliminary data.</text>
</comment>
<sequence length="101" mass="11397">MALREQRFVYLLLPGCQLHACTHHGTQWVHRSTTPVVFAGPSGVGKGTLIELLRKTLYPTMFSFSVSHTMRKPQEGEQDGVHYHFTDVEKIKKEISVGGFI</sequence>
<evidence type="ECO:0000256" key="1">
    <source>
        <dbReference type="ARBA" id="ARBA00005790"/>
    </source>
</evidence>
<comment type="similarity">
    <text evidence="1">Belongs to the guanylate kinase family.</text>
</comment>
<name>A0ABD3NBR7_9STRA</name>
<dbReference type="PANTHER" id="PTHR23117">
    <property type="entry name" value="GUANYLATE KINASE-RELATED"/>
    <property type="match status" value="1"/>
</dbReference>
<feature type="domain" description="Guanylate kinase-like" evidence="4">
    <location>
        <begin position="33"/>
        <end position="101"/>
    </location>
</feature>
<evidence type="ECO:0000313" key="5">
    <source>
        <dbReference type="EMBL" id="KAL3773508.1"/>
    </source>
</evidence>
<evidence type="ECO:0000256" key="3">
    <source>
        <dbReference type="ARBA" id="ARBA00022777"/>
    </source>
</evidence>
<dbReference type="Pfam" id="PF00625">
    <property type="entry name" value="Guanylate_kin"/>
    <property type="match status" value="1"/>
</dbReference>
<keyword evidence="6" id="KW-1185">Reference proteome</keyword>
<gene>
    <name evidence="5" type="ORF">ACHAW5_007439</name>
</gene>
<dbReference type="SUPFAM" id="SSF52540">
    <property type="entry name" value="P-loop containing nucleoside triphosphate hydrolases"/>
    <property type="match status" value="1"/>
</dbReference>
<keyword evidence="3" id="KW-0418">Kinase</keyword>
<evidence type="ECO:0000259" key="4">
    <source>
        <dbReference type="PROSITE" id="PS50052"/>
    </source>
</evidence>